<name>A0A6G0IR00_LARCR</name>
<dbReference type="PANTHER" id="PTHR11505">
    <property type="entry name" value="L1 TRANSPOSABLE ELEMENT-RELATED"/>
    <property type="match status" value="1"/>
</dbReference>
<organism evidence="3 4">
    <name type="scientific">Larimichthys crocea</name>
    <name type="common">Large yellow croaker</name>
    <name type="synonym">Pseudosciaena crocea</name>
    <dbReference type="NCBI Taxonomy" id="215358"/>
    <lineage>
        <taxon>Eukaryota</taxon>
        <taxon>Metazoa</taxon>
        <taxon>Chordata</taxon>
        <taxon>Craniata</taxon>
        <taxon>Vertebrata</taxon>
        <taxon>Euteleostomi</taxon>
        <taxon>Actinopterygii</taxon>
        <taxon>Neopterygii</taxon>
        <taxon>Teleostei</taxon>
        <taxon>Neoteleostei</taxon>
        <taxon>Acanthomorphata</taxon>
        <taxon>Eupercaria</taxon>
        <taxon>Sciaenidae</taxon>
        <taxon>Larimichthys</taxon>
    </lineage>
</organism>
<evidence type="ECO:0000256" key="1">
    <source>
        <dbReference type="SAM" id="Coils"/>
    </source>
</evidence>
<feature type="coiled-coil region" evidence="1">
    <location>
        <begin position="66"/>
        <end position="121"/>
    </location>
</feature>
<protein>
    <recommendedName>
        <fullName evidence="5">LINE-1 type transposase domain-containing protein 1</fullName>
    </recommendedName>
</protein>
<comment type="caution">
    <text evidence="3">The sequence shown here is derived from an EMBL/GenBank/DDBJ whole genome shotgun (WGS) entry which is preliminary data.</text>
</comment>
<keyword evidence="1" id="KW-0175">Coiled coil</keyword>
<keyword evidence="4" id="KW-1185">Reference proteome</keyword>
<dbReference type="Gene3D" id="1.20.5.340">
    <property type="match status" value="1"/>
</dbReference>
<dbReference type="InterPro" id="IPR004244">
    <property type="entry name" value="Transposase_22"/>
</dbReference>
<dbReference type="SUPFAM" id="SSF57997">
    <property type="entry name" value="Tropomyosin"/>
    <property type="match status" value="1"/>
</dbReference>
<dbReference type="Gene3D" id="3.30.70.1820">
    <property type="entry name" value="L1 transposable element, RRM domain"/>
    <property type="match status" value="1"/>
</dbReference>
<gene>
    <name evidence="3" type="ORF">D5F01_LYC08824</name>
</gene>
<evidence type="ECO:0000313" key="3">
    <source>
        <dbReference type="EMBL" id="KAE8293711.1"/>
    </source>
</evidence>
<evidence type="ECO:0000313" key="4">
    <source>
        <dbReference type="Proteomes" id="UP000424527"/>
    </source>
</evidence>
<dbReference type="EMBL" id="REGW02000008">
    <property type="protein sequence ID" value="KAE8293711.1"/>
    <property type="molecule type" value="Genomic_DNA"/>
</dbReference>
<evidence type="ECO:0000256" key="2">
    <source>
        <dbReference type="SAM" id="MobiDB-lite"/>
    </source>
</evidence>
<reference evidence="3 4" key="1">
    <citation type="submission" date="2019-07" db="EMBL/GenBank/DDBJ databases">
        <title>Chromosome genome assembly for large yellow croaker.</title>
        <authorList>
            <person name="Xiao S."/>
        </authorList>
    </citation>
    <scope>NUCLEOTIDE SEQUENCE [LARGE SCALE GENOMIC DNA]</scope>
    <source>
        <strain evidence="3">JMULYC20181020</strain>
        <tissue evidence="3">Muscle</tissue>
    </source>
</reference>
<dbReference type="AlphaFoldDB" id="A0A6G0IR00"/>
<accession>A0A6G0IR00</accession>
<feature type="region of interest" description="Disordered" evidence="2">
    <location>
        <begin position="1"/>
        <end position="32"/>
    </location>
</feature>
<sequence>MASRTVKKAQEKRHAAASNTDKLRDGGAEDEEMDVLSPAMTKAMATFTADISQVIETKFDSFLQKIGDISKELQDTTKRIGEAEQRISAAEDAGGETEKRVSYLEKVVASLQERLDDQEDRGRRKNIRIIGLPESSEGSSAVQFMESWLPKVLALNTKDGKIKLERAHRVSGPTRRGPDSRRPYPRAMIVRFHHYSDRVRVLEAARRAKEVRFEDNRIFLFQDFSSGTQRKRRAFDEARRRLQSLGLHTYGLNYPATLRITVNNTTKSFTRPEEAMAYINTLDGEGTVPGE</sequence>
<proteinExistence type="predicted"/>
<dbReference type="FunFam" id="3.30.70.1820:FF:000004">
    <property type="entry name" value="Uncharacterized protein"/>
    <property type="match status" value="1"/>
</dbReference>
<evidence type="ECO:0008006" key="5">
    <source>
        <dbReference type="Google" id="ProtNLM"/>
    </source>
</evidence>
<dbReference type="Proteomes" id="UP000424527">
    <property type="component" value="Unassembled WGS sequence"/>
</dbReference>